<protein>
    <submittedName>
        <fullName evidence="4">NAD(P)-binding protein</fullName>
    </submittedName>
</protein>
<accession>A0A6A6TB34</accession>
<dbReference type="GO" id="GO:0016491">
    <property type="term" value="F:oxidoreductase activity"/>
    <property type="evidence" value="ECO:0007669"/>
    <property type="project" value="UniProtKB-KW"/>
</dbReference>
<evidence type="ECO:0000313" key="4">
    <source>
        <dbReference type="EMBL" id="KAF2657185.1"/>
    </source>
</evidence>
<keyword evidence="5" id="KW-1185">Reference proteome</keyword>
<sequence length="342" mass="36939">MGAFWSQLLPPPPTFTEFNIPALHGRVFIITGGNAGVGFCLAKMLYSAGGCTIYIASRSASRIQSSISEISTTASTPAATPSTLKPLVVDFADLRTIAPAVSEFLAHEQRLDVLWNNAGVAQQPPGSTTAQGYEIHMGTNCLGPFLFTQLLLPLLTKTAQDAPSSSIRVIFTSSQIIDTTGPMGGIRLSEQEAHATHLHTAMQDKNYTYACSKIGNWYLAAELDKRVRAAGVVSVAVNPGNVRTKGWDPVSWDAKLLIAPFLYDPQMGAYTELWAGLAEQVTTSDGGKLGVPWGGRWHPGPRRDLLDGLRRKVDWGSGVAGEFWEWCEVQTRGFAGDEERGD</sequence>
<dbReference type="InterPro" id="IPR036291">
    <property type="entry name" value="NAD(P)-bd_dom_sf"/>
</dbReference>
<name>A0A6A6TB34_9PLEO</name>
<dbReference type="EMBL" id="MU004328">
    <property type="protein sequence ID" value="KAF2657185.1"/>
    <property type="molecule type" value="Genomic_DNA"/>
</dbReference>
<dbReference type="Gene3D" id="3.40.50.720">
    <property type="entry name" value="NAD(P)-binding Rossmann-like Domain"/>
    <property type="match status" value="1"/>
</dbReference>
<proteinExistence type="inferred from homology"/>
<dbReference type="SUPFAM" id="SSF51735">
    <property type="entry name" value="NAD(P)-binding Rossmann-fold domains"/>
    <property type="match status" value="1"/>
</dbReference>
<dbReference type="PRINTS" id="PR00081">
    <property type="entry name" value="GDHRDH"/>
</dbReference>
<evidence type="ECO:0000256" key="1">
    <source>
        <dbReference type="ARBA" id="ARBA00006484"/>
    </source>
</evidence>
<evidence type="ECO:0000256" key="2">
    <source>
        <dbReference type="ARBA" id="ARBA00022857"/>
    </source>
</evidence>
<evidence type="ECO:0000256" key="3">
    <source>
        <dbReference type="ARBA" id="ARBA00023002"/>
    </source>
</evidence>
<dbReference type="OrthoDB" id="191139at2759"/>
<gene>
    <name evidence="4" type="ORF">K491DRAFT_714758</name>
</gene>
<keyword evidence="2" id="KW-0521">NADP</keyword>
<evidence type="ECO:0000313" key="5">
    <source>
        <dbReference type="Proteomes" id="UP000799324"/>
    </source>
</evidence>
<reference evidence="4" key="1">
    <citation type="journal article" date="2020" name="Stud. Mycol.">
        <title>101 Dothideomycetes genomes: a test case for predicting lifestyles and emergence of pathogens.</title>
        <authorList>
            <person name="Haridas S."/>
            <person name="Albert R."/>
            <person name="Binder M."/>
            <person name="Bloem J."/>
            <person name="Labutti K."/>
            <person name="Salamov A."/>
            <person name="Andreopoulos B."/>
            <person name="Baker S."/>
            <person name="Barry K."/>
            <person name="Bills G."/>
            <person name="Bluhm B."/>
            <person name="Cannon C."/>
            <person name="Castanera R."/>
            <person name="Culley D."/>
            <person name="Daum C."/>
            <person name="Ezra D."/>
            <person name="Gonzalez J."/>
            <person name="Henrissat B."/>
            <person name="Kuo A."/>
            <person name="Liang C."/>
            <person name="Lipzen A."/>
            <person name="Lutzoni F."/>
            <person name="Magnuson J."/>
            <person name="Mondo S."/>
            <person name="Nolan M."/>
            <person name="Ohm R."/>
            <person name="Pangilinan J."/>
            <person name="Park H.-J."/>
            <person name="Ramirez L."/>
            <person name="Alfaro M."/>
            <person name="Sun H."/>
            <person name="Tritt A."/>
            <person name="Yoshinaga Y."/>
            <person name="Zwiers L.-H."/>
            <person name="Turgeon B."/>
            <person name="Goodwin S."/>
            <person name="Spatafora J."/>
            <person name="Crous P."/>
            <person name="Grigoriev I."/>
        </authorList>
    </citation>
    <scope>NUCLEOTIDE SEQUENCE</scope>
    <source>
        <strain evidence="4">CBS 122681</strain>
    </source>
</reference>
<dbReference type="PANTHER" id="PTHR24320">
    <property type="entry name" value="RETINOL DEHYDROGENASE"/>
    <property type="match status" value="1"/>
</dbReference>
<dbReference type="AlphaFoldDB" id="A0A6A6TB34"/>
<dbReference type="Pfam" id="PF00106">
    <property type="entry name" value="adh_short"/>
    <property type="match status" value="1"/>
</dbReference>
<dbReference type="PANTHER" id="PTHR24320:SF236">
    <property type="entry name" value="SHORT-CHAIN DEHYDROGENASE-RELATED"/>
    <property type="match status" value="1"/>
</dbReference>
<dbReference type="InterPro" id="IPR002347">
    <property type="entry name" value="SDR_fam"/>
</dbReference>
<comment type="similarity">
    <text evidence="1">Belongs to the short-chain dehydrogenases/reductases (SDR) family.</text>
</comment>
<dbReference type="Proteomes" id="UP000799324">
    <property type="component" value="Unassembled WGS sequence"/>
</dbReference>
<keyword evidence="3" id="KW-0560">Oxidoreductase</keyword>
<organism evidence="4 5">
    <name type="scientific">Lophiostoma macrostomum CBS 122681</name>
    <dbReference type="NCBI Taxonomy" id="1314788"/>
    <lineage>
        <taxon>Eukaryota</taxon>
        <taxon>Fungi</taxon>
        <taxon>Dikarya</taxon>
        <taxon>Ascomycota</taxon>
        <taxon>Pezizomycotina</taxon>
        <taxon>Dothideomycetes</taxon>
        <taxon>Pleosporomycetidae</taxon>
        <taxon>Pleosporales</taxon>
        <taxon>Lophiostomataceae</taxon>
        <taxon>Lophiostoma</taxon>
    </lineage>
</organism>